<keyword evidence="4" id="KW-1185">Reference proteome</keyword>
<reference evidence="3 4" key="1">
    <citation type="submission" date="2021-08" db="EMBL/GenBank/DDBJ databases">
        <title>Genomic Architecture of Streptomyces flavotricini NGL1 and Streptomyces erythrochromogenes HMS4 With Differential Plant Beneficial attributes and laccase production capabilities.</title>
        <authorList>
            <person name="Salwan R."/>
            <person name="Kaur R."/>
            <person name="Sharma V."/>
        </authorList>
    </citation>
    <scope>NUCLEOTIDE SEQUENCE [LARGE SCALE GENOMIC DNA]</scope>
    <source>
        <strain evidence="3 4">NGL1</strain>
    </source>
</reference>
<feature type="domain" description="A-factor biosynthesis hotdog" evidence="2">
    <location>
        <begin position="23"/>
        <end position="155"/>
    </location>
</feature>
<dbReference type="NCBIfam" id="NF041195">
    <property type="entry name" value="ScbA_BarX_GamBu"/>
    <property type="match status" value="1"/>
</dbReference>
<evidence type="ECO:0000256" key="1">
    <source>
        <dbReference type="SAM" id="MobiDB-lite"/>
    </source>
</evidence>
<evidence type="ECO:0000313" key="4">
    <source>
        <dbReference type="Proteomes" id="UP001520654"/>
    </source>
</evidence>
<name>A0ABS8EI76_9ACTN</name>
<protein>
    <recommendedName>
        <fullName evidence="2">A-factor biosynthesis hotdog domain-containing protein</fullName>
    </recommendedName>
</protein>
<proteinExistence type="predicted"/>
<dbReference type="InterPro" id="IPR005509">
    <property type="entry name" value="AfsA_hotdog_dom"/>
</dbReference>
<feature type="domain" description="A-factor biosynthesis hotdog" evidence="2">
    <location>
        <begin position="191"/>
        <end position="297"/>
    </location>
</feature>
<evidence type="ECO:0000313" key="3">
    <source>
        <dbReference type="EMBL" id="MCC0100840.1"/>
    </source>
</evidence>
<dbReference type="Proteomes" id="UP001520654">
    <property type="component" value="Unassembled WGS sequence"/>
</dbReference>
<dbReference type="RefSeq" id="WP_229346059.1">
    <property type="nucleotide sequence ID" value="NZ_JAINUL010000032.1"/>
</dbReference>
<gene>
    <name evidence="3" type="ORF">K7B10_40085</name>
</gene>
<dbReference type="EMBL" id="JAINUL010000032">
    <property type="protein sequence ID" value="MCC0100840.1"/>
    <property type="molecule type" value="Genomic_DNA"/>
</dbReference>
<dbReference type="Pfam" id="PF03756">
    <property type="entry name" value="AfsA"/>
    <property type="match status" value="2"/>
</dbReference>
<feature type="region of interest" description="Disordered" evidence="1">
    <location>
        <begin position="185"/>
        <end position="204"/>
    </location>
</feature>
<dbReference type="InterPro" id="IPR047757">
    <property type="entry name" value="AfsA-like"/>
</dbReference>
<evidence type="ECO:0000259" key="2">
    <source>
        <dbReference type="Pfam" id="PF03756"/>
    </source>
</evidence>
<sequence length="306" mass="33864">MPPHMTAMLDRPLPLAVPQAYTHKSNPGEVLLATWWQTGADAYTITARWPASHGFYRGRNGMHDPLLLSETIRQTLPFLSHAAYGVPLGHQLLWQTFSWELSPASLRADGSDAEIELRIFCNEVTYRRDRAASIAMEVEAVRDGLFLGTARTRFTIQDPAVYRRLRGPYADIAAANAAALPPARPMAPHRVGRESAEDVVLSPTDRPDGWELRTDTAHPILFDHPVDHVPGMLLIEAVRQAAQAMSSPRAVVPVAMDTVFTRYAEFDSPCSFHAEPLAPDTLRVHAHQNDALIFSADVKVTDAPRP</sequence>
<comment type="caution">
    <text evidence="3">The sequence shown here is derived from an EMBL/GenBank/DDBJ whole genome shotgun (WGS) entry which is preliminary data.</text>
</comment>
<accession>A0ABS8EI76</accession>
<organism evidence="3 4">
    <name type="scientific">Streptomyces flavotricini</name>
    <dbReference type="NCBI Taxonomy" id="66888"/>
    <lineage>
        <taxon>Bacteria</taxon>
        <taxon>Bacillati</taxon>
        <taxon>Actinomycetota</taxon>
        <taxon>Actinomycetes</taxon>
        <taxon>Kitasatosporales</taxon>
        <taxon>Streptomycetaceae</taxon>
        <taxon>Streptomyces</taxon>
    </lineage>
</organism>